<dbReference type="SUPFAM" id="SSF49879">
    <property type="entry name" value="SMAD/FHA domain"/>
    <property type="match status" value="1"/>
</dbReference>
<dbReference type="STRING" id="1051890.A0A3N4LEX5"/>
<sequence length="286" mass="32009">MAARDNAFFLSPVMSRYHAEVQMIGKKKQIQIRDTDSMHGTYVNGKAIWGQEWQALNSGDALTFGAQVSREGEVFMPKDFTCDVEWEKIEFSPTTPEATNNKSDRRISGYGVSSEDLIISDDDTESIDFDKASIEYHCYSEEEYSDDSEHDDSDFEKENTDVMAVEDNFPTSSVRNEEPKYGNKTKEQPLVDSAPLGVRLPSVKSLVPDTTPARGKFSIGSLMNDTLEALSSKRSIDGADVEVASTGNEVQKASKYSLRFLEETRLQRVPYPSLIRPLSQPLQLCS</sequence>
<evidence type="ECO:0000313" key="2">
    <source>
        <dbReference type="EMBL" id="RPB21266.1"/>
    </source>
</evidence>
<dbReference type="AlphaFoldDB" id="A0A3N4LEX5"/>
<dbReference type="InParanoid" id="A0A3N4LEX5"/>
<dbReference type="Gene3D" id="2.60.200.20">
    <property type="match status" value="1"/>
</dbReference>
<dbReference type="CDD" id="cd00060">
    <property type="entry name" value="FHA"/>
    <property type="match status" value="1"/>
</dbReference>
<gene>
    <name evidence="2" type="ORF">L211DRAFT_446231</name>
</gene>
<dbReference type="EMBL" id="ML121561">
    <property type="protein sequence ID" value="RPB21266.1"/>
    <property type="molecule type" value="Genomic_DNA"/>
</dbReference>
<dbReference type="Proteomes" id="UP000267821">
    <property type="component" value="Unassembled WGS sequence"/>
</dbReference>
<name>A0A3N4LEX5_9PEZI</name>
<reference evidence="2 3" key="1">
    <citation type="journal article" date="2018" name="Nat. Ecol. Evol.">
        <title>Pezizomycetes genomes reveal the molecular basis of ectomycorrhizal truffle lifestyle.</title>
        <authorList>
            <person name="Murat C."/>
            <person name="Payen T."/>
            <person name="Noel B."/>
            <person name="Kuo A."/>
            <person name="Morin E."/>
            <person name="Chen J."/>
            <person name="Kohler A."/>
            <person name="Krizsan K."/>
            <person name="Balestrini R."/>
            <person name="Da Silva C."/>
            <person name="Montanini B."/>
            <person name="Hainaut M."/>
            <person name="Levati E."/>
            <person name="Barry K.W."/>
            <person name="Belfiori B."/>
            <person name="Cichocki N."/>
            <person name="Clum A."/>
            <person name="Dockter R.B."/>
            <person name="Fauchery L."/>
            <person name="Guy J."/>
            <person name="Iotti M."/>
            <person name="Le Tacon F."/>
            <person name="Lindquist E.A."/>
            <person name="Lipzen A."/>
            <person name="Malagnac F."/>
            <person name="Mello A."/>
            <person name="Molinier V."/>
            <person name="Miyauchi S."/>
            <person name="Poulain J."/>
            <person name="Riccioni C."/>
            <person name="Rubini A."/>
            <person name="Sitrit Y."/>
            <person name="Splivallo R."/>
            <person name="Traeger S."/>
            <person name="Wang M."/>
            <person name="Zifcakova L."/>
            <person name="Wipf D."/>
            <person name="Zambonelli A."/>
            <person name="Paolocci F."/>
            <person name="Nowrousian M."/>
            <person name="Ottonello S."/>
            <person name="Baldrian P."/>
            <person name="Spatafora J.W."/>
            <person name="Henrissat B."/>
            <person name="Nagy L.G."/>
            <person name="Aury J.M."/>
            <person name="Wincker P."/>
            <person name="Grigoriev I.V."/>
            <person name="Bonfante P."/>
            <person name="Martin F.M."/>
        </authorList>
    </citation>
    <scope>NUCLEOTIDE SEQUENCE [LARGE SCALE GENOMIC DNA]</scope>
    <source>
        <strain evidence="2 3">ATCC MYA-4762</strain>
    </source>
</reference>
<evidence type="ECO:0000313" key="3">
    <source>
        <dbReference type="Proteomes" id="UP000267821"/>
    </source>
</evidence>
<dbReference type="OrthoDB" id="4096268at2759"/>
<evidence type="ECO:0000259" key="1">
    <source>
        <dbReference type="PROSITE" id="PS50006"/>
    </source>
</evidence>
<dbReference type="PROSITE" id="PS50006">
    <property type="entry name" value="FHA_DOMAIN"/>
    <property type="match status" value="1"/>
</dbReference>
<proteinExistence type="predicted"/>
<accession>A0A3N4LEX5</accession>
<dbReference type="Pfam" id="PF00498">
    <property type="entry name" value="FHA"/>
    <property type="match status" value="1"/>
</dbReference>
<dbReference type="InterPro" id="IPR000253">
    <property type="entry name" value="FHA_dom"/>
</dbReference>
<feature type="domain" description="FHA" evidence="1">
    <location>
        <begin position="1"/>
        <end position="48"/>
    </location>
</feature>
<protein>
    <recommendedName>
        <fullName evidence="1">FHA domain-containing protein</fullName>
    </recommendedName>
</protein>
<dbReference type="InterPro" id="IPR008984">
    <property type="entry name" value="SMAD_FHA_dom_sf"/>
</dbReference>
<keyword evidence="3" id="KW-1185">Reference proteome</keyword>
<organism evidence="2 3">
    <name type="scientific">Terfezia boudieri ATCC MYA-4762</name>
    <dbReference type="NCBI Taxonomy" id="1051890"/>
    <lineage>
        <taxon>Eukaryota</taxon>
        <taxon>Fungi</taxon>
        <taxon>Dikarya</taxon>
        <taxon>Ascomycota</taxon>
        <taxon>Pezizomycotina</taxon>
        <taxon>Pezizomycetes</taxon>
        <taxon>Pezizales</taxon>
        <taxon>Pezizaceae</taxon>
        <taxon>Terfezia</taxon>
    </lineage>
</organism>